<evidence type="ECO:0000313" key="3">
    <source>
        <dbReference type="Proteomes" id="UP001221413"/>
    </source>
</evidence>
<name>A0AAD6IX23_DREDA</name>
<feature type="region of interest" description="Disordered" evidence="1">
    <location>
        <begin position="472"/>
        <end position="492"/>
    </location>
</feature>
<comment type="caution">
    <text evidence="2">The sequence shown here is derived from an EMBL/GenBank/DDBJ whole genome shotgun (WGS) entry which is preliminary data.</text>
</comment>
<sequence>MCDARVMTMSTNGLARPPASLWSTLALPIPKDLTEKVISINHPSYTGADTAFLQLPALDIAPEQQPGTGGRPKWQAGDNEFLTSADDLERWKQIAGIHRGTVTLACYVLTGNKHGVLSPTPFTNQAQIDQELRLFDDSNLGSAYDEVLTADKYFWYPVDYFDNQNYYITTKFRTWDVPNSEALGSNPVYNIWQRAHNADRIQSNYPKYDMKRTFERPGMGGGSASEIRLWVTEIDETCRFTGSHDLLKAWRQHSLTKKLYSSDESAFKEGVSHTCHPENLISMCPNVQAAFDQQKFFLTVKSDTFVANFISSLQSNAQSVCLDTLRLLHNRPLREPSSTNLLFIFIHLAWCTFRHVNRRFLLKNQHCLTIDIDTSPESTGITQEVQDSPDPSRSADQDVQPSRRQKRPASEIEDTEYSQGDGKQVRDEKRARGDNSDEQLTLQQQNEEAVRADGYRWQYKQANPQVSVVANSQAVWEEGGDSPTNRMKPDLP</sequence>
<feature type="compositionally biased region" description="Polar residues" evidence="1">
    <location>
        <begin position="378"/>
        <end position="391"/>
    </location>
</feature>
<evidence type="ECO:0000313" key="2">
    <source>
        <dbReference type="EMBL" id="KAJ6259170.1"/>
    </source>
</evidence>
<proteinExistence type="predicted"/>
<gene>
    <name evidence="2" type="ORF">Dda_6068</name>
</gene>
<evidence type="ECO:0008006" key="4">
    <source>
        <dbReference type="Google" id="ProtNLM"/>
    </source>
</evidence>
<dbReference type="EMBL" id="JAQGDS010000007">
    <property type="protein sequence ID" value="KAJ6259170.1"/>
    <property type="molecule type" value="Genomic_DNA"/>
</dbReference>
<dbReference type="AlphaFoldDB" id="A0AAD6IX23"/>
<dbReference type="Proteomes" id="UP001221413">
    <property type="component" value="Unassembled WGS sequence"/>
</dbReference>
<keyword evidence="3" id="KW-1185">Reference proteome</keyword>
<accession>A0AAD6IX23</accession>
<reference evidence="2" key="1">
    <citation type="submission" date="2023-01" db="EMBL/GenBank/DDBJ databases">
        <title>The chitinases involved in constricting ring structure development in the nematode-trapping fungus Drechslerella dactyloides.</title>
        <authorList>
            <person name="Wang R."/>
            <person name="Zhang L."/>
            <person name="Tang P."/>
            <person name="Li S."/>
            <person name="Liang L."/>
        </authorList>
    </citation>
    <scope>NUCLEOTIDE SEQUENCE</scope>
    <source>
        <strain evidence="2">YMF1.00031</strain>
    </source>
</reference>
<feature type="region of interest" description="Disordered" evidence="1">
    <location>
        <begin position="378"/>
        <end position="445"/>
    </location>
</feature>
<evidence type="ECO:0000256" key="1">
    <source>
        <dbReference type="SAM" id="MobiDB-lite"/>
    </source>
</evidence>
<organism evidence="2 3">
    <name type="scientific">Drechslerella dactyloides</name>
    <name type="common">Nematode-trapping fungus</name>
    <name type="synonym">Arthrobotrys dactyloides</name>
    <dbReference type="NCBI Taxonomy" id="74499"/>
    <lineage>
        <taxon>Eukaryota</taxon>
        <taxon>Fungi</taxon>
        <taxon>Dikarya</taxon>
        <taxon>Ascomycota</taxon>
        <taxon>Pezizomycotina</taxon>
        <taxon>Orbiliomycetes</taxon>
        <taxon>Orbiliales</taxon>
        <taxon>Orbiliaceae</taxon>
        <taxon>Drechslerella</taxon>
    </lineage>
</organism>
<feature type="compositionally biased region" description="Basic and acidic residues" evidence="1">
    <location>
        <begin position="423"/>
        <end position="435"/>
    </location>
</feature>
<protein>
    <recommendedName>
        <fullName evidence="4">HNH nuclease domain-containing protein</fullName>
    </recommendedName>
</protein>